<comment type="caution">
    <text evidence="1">The sequence shown here is derived from an EMBL/GenBank/DDBJ whole genome shotgun (WGS) entry which is preliminary data.</text>
</comment>
<dbReference type="CDD" id="cd00448">
    <property type="entry name" value="YjgF_YER057c_UK114_family"/>
    <property type="match status" value="1"/>
</dbReference>
<protein>
    <submittedName>
        <fullName evidence="1">Uncharacterized protein</fullName>
    </submittedName>
</protein>
<dbReference type="InterPro" id="IPR006175">
    <property type="entry name" value="YjgF/YER057c/UK114"/>
</dbReference>
<dbReference type="Proteomes" id="UP000192320">
    <property type="component" value="Unassembled WGS sequence"/>
</dbReference>
<dbReference type="EMBL" id="MVHZ01000001">
    <property type="protein sequence ID" value="ORB04392.1"/>
    <property type="molecule type" value="Genomic_DNA"/>
</dbReference>
<dbReference type="Pfam" id="PF01042">
    <property type="entry name" value="Ribonuc_L-PSP"/>
    <property type="match status" value="1"/>
</dbReference>
<dbReference type="SUPFAM" id="SSF55298">
    <property type="entry name" value="YjgF-like"/>
    <property type="match status" value="1"/>
</dbReference>
<dbReference type="PANTHER" id="PTHR11803:SF39">
    <property type="entry name" value="2-IMINOBUTANOATE_2-IMINOPROPANOATE DEAMINASE"/>
    <property type="match status" value="1"/>
</dbReference>
<gene>
    <name evidence="1" type="ORF">BST33_00375</name>
</gene>
<sequence>MIQRLNPDVGNLPSSLLDSLGISQLVVAQGMVHWSGIIAAEADSEGFRIPNTDMAGQLTLILDKLDAMLATVGSDRTRIVAMTIYSTAIDDLSMALAQVYAPWAGEHRPALTSIGVTRLGLPEALLEVQGCALVPERQP</sequence>
<accession>A0A7I7R8I7</accession>
<organism evidence="1 2">
    <name type="scientific">Mycolicibacter minnesotensis</name>
    <dbReference type="NCBI Taxonomy" id="1118379"/>
    <lineage>
        <taxon>Bacteria</taxon>
        <taxon>Bacillati</taxon>
        <taxon>Actinomycetota</taxon>
        <taxon>Actinomycetes</taxon>
        <taxon>Mycobacteriales</taxon>
        <taxon>Mycobacteriaceae</taxon>
        <taxon>Mycolicibacter</taxon>
    </lineage>
</organism>
<evidence type="ECO:0000313" key="1">
    <source>
        <dbReference type="EMBL" id="ORB04392.1"/>
    </source>
</evidence>
<dbReference type="InterPro" id="IPR035959">
    <property type="entry name" value="RutC-like_sf"/>
</dbReference>
<dbReference type="PANTHER" id="PTHR11803">
    <property type="entry name" value="2-IMINOBUTANOATE/2-IMINOPROPANOATE DEAMINASE RIDA"/>
    <property type="match status" value="1"/>
</dbReference>
<dbReference type="RefSeq" id="WP_163752823.1">
    <property type="nucleotide sequence ID" value="NZ_AP022589.1"/>
</dbReference>
<name>A0A7I7R8I7_9MYCO</name>
<reference evidence="1 2" key="1">
    <citation type="submission" date="2017-02" db="EMBL/GenBank/DDBJ databases">
        <title>The new phylogeny of genus Mycobacterium.</title>
        <authorList>
            <person name="Tortoli E."/>
            <person name="Trovato A."/>
            <person name="Cirillo D.M."/>
        </authorList>
    </citation>
    <scope>NUCLEOTIDE SEQUENCE [LARGE SCALE GENOMIC DNA]</scope>
    <source>
        <strain evidence="1 2">DSM 45633</strain>
    </source>
</reference>
<dbReference type="AlphaFoldDB" id="A0A7I7R8I7"/>
<dbReference type="Gene3D" id="3.30.1330.40">
    <property type="entry name" value="RutC-like"/>
    <property type="match status" value="1"/>
</dbReference>
<evidence type="ECO:0000313" key="2">
    <source>
        <dbReference type="Proteomes" id="UP000192320"/>
    </source>
</evidence>
<dbReference type="GO" id="GO:0019239">
    <property type="term" value="F:deaminase activity"/>
    <property type="evidence" value="ECO:0007669"/>
    <property type="project" value="TreeGrafter"/>
</dbReference>
<dbReference type="GO" id="GO:0005829">
    <property type="term" value="C:cytosol"/>
    <property type="evidence" value="ECO:0007669"/>
    <property type="project" value="TreeGrafter"/>
</dbReference>
<keyword evidence="2" id="KW-1185">Reference proteome</keyword>
<proteinExistence type="predicted"/>